<name>A0A1F8GF37_9BACT</name>
<proteinExistence type="predicted"/>
<evidence type="ECO:0000313" key="3">
    <source>
        <dbReference type="EMBL" id="OGN23336.1"/>
    </source>
</evidence>
<keyword evidence="2" id="KW-1133">Transmembrane helix</keyword>
<comment type="caution">
    <text evidence="3">The sequence shown here is derived from an EMBL/GenBank/DDBJ whole genome shotgun (WGS) entry which is preliminary data.</text>
</comment>
<accession>A0A1F8GF37</accession>
<keyword evidence="2" id="KW-0472">Membrane</keyword>
<dbReference type="EMBL" id="MGKJ01000020">
    <property type="protein sequence ID" value="OGN23336.1"/>
    <property type="molecule type" value="Genomic_DNA"/>
</dbReference>
<evidence type="ECO:0000256" key="2">
    <source>
        <dbReference type="SAM" id="Phobius"/>
    </source>
</evidence>
<dbReference type="Proteomes" id="UP000178911">
    <property type="component" value="Unassembled WGS sequence"/>
</dbReference>
<organism evidence="3 4">
    <name type="scientific">Candidatus Yanofskybacteria bacterium RIFCSPLOWO2_01_FULL_43_22</name>
    <dbReference type="NCBI Taxonomy" id="1802695"/>
    <lineage>
        <taxon>Bacteria</taxon>
        <taxon>Candidatus Yanofskyibacteriota</taxon>
    </lineage>
</organism>
<protein>
    <recommendedName>
        <fullName evidence="5">Baseplate protein J-like domain-containing protein</fullName>
    </recommendedName>
</protein>
<evidence type="ECO:0000256" key="1">
    <source>
        <dbReference type="SAM" id="MobiDB-lite"/>
    </source>
</evidence>
<gene>
    <name evidence="3" type="ORF">A3A13_04425</name>
</gene>
<evidence type="ECO:0008006" key="5">
    <source>
        <dbReference type="Google" id="ProtNLM"/>
    </source>
</evidence>
<keyword evidence="2" id="KW-0812">Transmembrane</keyword>
<evidence type="ECO:0000313" key="4">
    <source>
        <dbReference type="Proteomes" id="UP000178911"/>
    </source>
</evidence>
<feature type="transmembrane region" description="Helical" evidence="2">
    <location>
        <begin position="265"/>
        <end position="284"/>
    </location>
</feature>
<dbReference type="AlphaFoldDB" id="A0A1F8GF37"/>
<dbReference type="STRING" id="1802695.A3A13_04425"/>
<reference evidence="3 4" key="1">
    <citation type="journal article" date="2016" name="Nat. Commun.">
        <title>Thousands of microbial genomes shed light on interconnected biogeochemical processes in an aquifer system.</title>
        <authorList>
            <person name="Anantharaman K."/>
            <person name="Brown C.T."/>
            <person name="Hug L.A."/>
            <person name="Sharon I."/>
            <person name="Castelle C.J."/>
            <person name="Probst A.J."/>
            <person name="Thomas B.C."/>
            <person name="Singh A."/>
            <person name="Wilkins M.J."/>
            <person name="Karaoz U."/>
            <person name="Brodie E.L."/>
            <person name="Williams K.H."/>
            <person name="Hubbard S.S."/>
            <person name="Banfield J.F."/>
        </authorList>
    </citation>
    <scope>NUCLEOTIDE SEQUENCE [LARGE SCALE GENOMIC DNA]</scope>
</reference>
<feature type="region of interest" description="Disordered" evidence="1">
    <location>
        <begin position="122"/>
        <end position="167"/>
    </location>
</feature>
<feature type="compositionally biased region" description="Acidic residues" evidence="1">
    <location>
        <begin position="128"/>
        <end position="151"/>
    </location>
</feature>
<sequence>MGATKIINVLKDDKFEELLDIVKDTDASEVVFVLPKKAKAFRLEDQFLALETEIKKGDKSVAFLCSDPETNELAKKYGFDVLSTKTESVKPRLINSQIPLKSEAVAIPIIAEADDIDDDLHEEKELESSEEAEVIEEIPTEKDGEEDEESEEAKNEFPPYGTEVDESGDPIYEEEEEEIGEAVVASAKTRGMSDVVRPAAGKNLRVVQKDKRTVKVETRTEDDDIQSVWGQESADNIWADIAKPRVPKKGLGFAFGYRSFLKKGVGILTLASIVILAIVVYLTTGSARIEIKPRAQELSTQLKVIMSPNFSSVDNSFNRIPGQLFTISKSASDNFSTTAEKDAVQKSRGVITIYNEYGTSPQPLVATTRFEYIQNGKESGLIFRTLQSVIVPGMKVENGAVSPGKINVEVIADKAGQNYNISASNFGIMSWREKGDTARYEKIYGRSSDSMHGGILGKAKVVSEFDYNNAKDQLTKKINNDVSEALNAQSAGLELITGIQPKIDSIESTAEIDDAADKFTMTVNGSITTIGFNKEDLLSLISNHIDKTSGLMLVPEKLELSYKNEAINTASNTLEVVVIIGGQGYAKIDRESITTNLMGKNEAQIKDYLGSIKDVDSAKVILSPFWVKKVPKNKSDIDISLTF</sequence>